<dbReference type="InterPro" id="IPR036259">
    <property type="entry name" value="MFS_trans_sf"/>
</dbReference>
<organism evidence="8 9">
    <name type="scientific">Reticulibacter mediterranei</name>
    <dbReference type="NCBI Taxonomy" id="2778369"/>
    <lineage>
        <taxon>Bacteria</taxon>
        <taxon>Bacillati</taxon>
        <taxon>Chloroflexota</taxon>
        <taxon>Ktedonobacteria</taxon>
        <taxon>Ktedonobacterales</taxon>
        <taxon>Reticulibacteraceae</taxon>
        <taxon>Reticulibacter</taxon>
    </lineage>
</organism>
<keyword evidence="3 6" id="KW-0812">Transmembrane</keyword>
<dbReference type="InterPro" id="IPR050189">
    <property type="entry name" value="MFS_Efflux_Transporters"/>
</dbReference>
<feature type="transmembrane region" description="Helical" evidence="6">
    <location>
        <begin position="335"/>
        <end position="361"/>
    </location>
</feature>
<evidence type="ECO:0000256" key="2">
    <source>
        <dbReference type="ARBA" id="ARBA00022475"/>
    </source>
</evidence>
<evidence type="ECO:0000256" key="6">
    <source>
        <dbReference type="SAM" id="Phobius"/>
    </source>
</evidence>
<evidence type="ECO:0000313" key="8">
    <source>
        <dbReference type="EMBL" id="GHO98273.1"/>
    </source>
</evidence>
<protein>
    <submittedName>
        <fullName evidence="8">MFS transporter</fullName>
    </submittedName>
</protein>
<dbReference type="EMBL" id="BNJK01000002">
    <property type="protein sequence ID" value="GHO98273.1"/>
    <property type="molecule type" value="Genomic_DNA"/>
</dbReference>
<reference evidence="8" key="1">
    <citation type="submission" date="2020-10" db="EMBL/GenBank/DDBJ databases">
        <title>Taxonomic study of unclassified bacteria belonging to the class Ktedonobacteria.</title>
        <authorList>
            <person name="Yabe S."/>
            <person name="Wang C.M."/>
            <person name="Zheng Y."/>
            <person name="Sakai Y."/>
            <person name="Cavaletti L."/>
            <person name="Monciardini P."/>
            <person name="Donadio S."/>
        </authorList>
    </citation>
    <scope>NUCLEOTIDE SEQUENCE</scope>
    <source>
        <strain evidence="8">ID150040</strain>
    </source>
</reference>
<keyword evidence="9" id="KW-1185">Reference proteome</keyword>
<keyword evidence="2" id="KW-1003">Cell membrane</keyword>
<dbReference type="PANTHER" id="PTHR43124:SF10">
    <property type="entry name" value="PURINE EFFLUX PUMP PBUE"/>
    <property type="match status" value="1"/>
</dbReference>
<sequence length="395" mass="41564">MSKTLTDATTKTPTQNIDPRILLLALGMFALGTDAFVIAGVLPVIARDMQVTEGLAGQLVTVFSLTYGLGAPVLAALTGRWPRHRVLIIALGAFCLINVGSALAPSFSLLGLTRILAACFAALYSPLAYTIGTALAAPEKRGQALSFVLGGLTLSTVLGSPLGTWVGEHFGWRMSFGMVALLAGVACIALLLCGLPRESAAPTLSLQARLAPIREPRLLLALLPALLWNLGIYVVYTYLAPIFQQNMHITDISVALLVFGLGAVPGNWLGGLITDRFGSSRPLITGFVVLAMILLGIPFATSLFFGLPLLLLWGLCGPNLFIAQQHRMLSLAPEHANVILALNNSMLYLGIAGGAALGGIVLHTQPVAWLGPLGAVCSLLALLALLFSMRIKRTA</sequence>
<dbReference type="Proteomes" id="UP000597444">
    <property type="component" value="Unassembled WGS sequence"/>
</dbReference>
<evidence type="ECO:0000256" key="5">
    <source>
        <dbReference type="ARBA" id="ARBA00023136"/>
    </source>
</evidence>
<comment type="caution">
    <text evidence="8">The sequence shown here is derived from an EMBL/GenBank/DDBJ whole genome shotgun (WGS) entry which is preliminary data.</text>
</comment>
<dbReference type="SUPFAM" id="SSF103473">
    <property type="entry name" value="MFS general substrate transporter"/>
    <property type="match status" value="1"/>
</dbReference>
<dbReference type="InterPro" id="IPR011701">
    <property type="entry name" value="MFS"/>
</dbReference>
<feature type="transmembrane region" description="Helical" evidence="6">
    <location>
        <begin position="58"/>
        <end position="79"/>
    </location>
</feature>
<feature type="transmembrane region" description="Helical" evidence="6">
    <location>
        <begin position="86"/>
        <end position="109"/>
    </location>
</feature>
<evidence type="ECO:0000259" key="7">
    <source>
        <dbReference type="PROSITE" id="PS50850"/>
    </source>
</evidence>
<dbReference type="GO" id="GO:0022857">
    <property type="term" value="F:transmembrane transporter activity"/>
    <property type="evidence" value="ECO:0007669"/>
    <property type="project" value="InterPro"/>
</dbReference>
<keyword evidence="5 6" id="KW-0472">Membrane</keyword>
<dbReference type="GO" id="GO:0005886">
    <property type="term" value="C:plasma membrane"/>
    <property type="evidence" value="ECO:0007669"/>
    <property type="project" value="UniProtKB-SubCell"/>
</dbReference>
<feature type="transmembrane region" description="Helical" evidence="6">
    <location>
        <begin position="218"/>
        <end position="240"/>
    </location>
</feature>
<dbReference type="CDD" id="cd17324">
    <property type="entry name" value="MFS_NepI_like"/>
    <property type="match status" value="1"/>
</dbReference>
<name>A0A8J3N760_9CHLR</name>
<feature type="transmembrane region" description="Helical" evidence="6">
    <location>
        <begin position="282"/>
        <end position="299"/>
    </location>
</feature>
<evidence type="ECO:0000256" key="3">
    <source>
        <dbReference type="ARBA" id="ARBA00022692"/>
    </source>
</evidence>
<feature type="transmembrane region" description="Helical" evidence="6">
    <location>
        <begin position="21"/>
        <end position="46"/>
    </location>
</feature>
<feature type="transmembrane region" description="Helical" evidence="6">
    <location>
        <begin position="144"/>
        <end position="162"/>
    </location>
</feature>
<dbReference type="PANTHER" id="PTHR43124">
    <property type="entry name" value="PURINE EFFLUX PUMP PBUE"/>
    <property type="match status" value="1"/>
</dbReference>
<dbReference type="InterPro" id="IPR020846">
    <property type="entry name" value="MFS_dom"/>
</dbReference>
<evidence type="ECO:0000256" key="1">
    <source>
        <dbReference type="ARBA" id="ARBA00004651"/>
    </source>
</evidence>
<dbReference type="RefSeq" id="WP_220209030.1">
    <property type="nucleotide sequence ID" value="NZ_BNJK01000002.1"/>
</dbReference>
<gene>
    <name evidence="8" type="ORF">KSF_083210</name>
</gene>
<dbReference type="AlphaFoldDB" id="A0A8J3N760"/>
<feature type="domain" description="Major facilitator superfamily (MFS) profile" evidence="7">
    <location>
        <begin position="20"/>
        <end position="395"/>
    </location>
</feature>
<evidence type="ECO:0000256" key="4">
    <source>
        <dbReference type="ARBA" id="ARBA00022989"/>
    </source>
</evidence>
<comment type="subcellular location">
    <subcellularLocation>
        <location evidence="1">Cell membrane</location>
        <topology evidence="1">Multi-pass membrane protein</topology>
    </subcellularLocation>
</comment>
<feature type="transmembrane region" description="Helical" evidence="6">
    <location>
        <begin position="115"/>
        <end position="137"/>
    </location>
</feature>
<feature type="transmembrane region" description="Helical" evidence="6">
    <location>
        <begin position="174"/>
        <end position="197"/>
    </location>
</feature>
<feature type="transmembrane region" description="Helical" evidence="6">
    <location>
        <begin position="252"/>
        <end position="270"/>
    </location>
</feature>
<evidence type="ECO:0000313" key="9">
    <source>
        <dbReference type="Proteomes" id="UP000597444"/>
    </source>
</evidence>
<dbReference type="Gene3D" id="1.20.1250.20">
    <property type="entry name" value="MFS general substrate transporter like domains"/>
    <property type="match status" value="1"/>
</dbReference>
<dbReference type="PROSITE" id="PS50850">
    <property type="entry name" value="MFS"/>
    <property type="match status" value="1"/>
</dbReference>
<feature type="transmembrane region" description="Helical" evidence="6">
    <location>
        <begin position="367"/>
        <end position="387"/>
    </location>
</feature>
<feature type="transmembrane region" description="Helical" evidence="6">
    <location>
        <begin position="305"/>
        <end position="323"/>
    </location>
</feature>
<dbReference type="Pfam" id="PF07690">
    <property type="entry name" value="MFS_1"/>
    <property type="match status" value="1"/>
</dbReference>
<keyword evidence="4 6" id="KW-1133">Transmembrane helix</keyword>
<proteinExistence type="predicted"/>
<accession>A0A8J3N760</accession>